<dbReference type="InterPro" id="IPR016181">
    <property type="entry name" value="Acyl_CoA_acyltransferase"/>
</dbReference>
<evidence type="ECO:0000256" key="1">
    <source>
        <dbReference type="ARBA" id="ARBA00004924"/>
    </source>
</evidence>
<dbReference type="SMART" id="SM01006">
    <property type="entry name" value="AlcB"/>
    <property type="match status" value="1"/>
</dbReference>
<dbReference type="Proteomes" id="UP001163255">
    <property type="component" value="Chromosome"/>
</dbReference>
<feature type="domain" description="Acyltransferase MbtK/IucB-like conserved" evidence="2">
    <location>
        <begin position="170"/>
        <end position="217"/>
    </location>
</feature>
<dbReference type="Gene3D" id="3.40.630.30">
    <property type="match status" value="1"/>
</dbReference>
<dbReference type="PANTHER" id="PTHR31438">
    <property type="entry name" value="LYSINE N-ACYLTRANSFERASE C17G9.06C-RELATED"/>
    <property type="match status" value="1"/>
</dbReference>
<name>A0ABY6GYK4_9GAMM</name>
<evidence type="ECO:0000313" key="3">
    <source>
        <dbReference type="EMBL" id="UYM17870.1"/>
    </source>
</evidence>
<dbReference type="EMBL" id="CP103300">
    <property type="protein sequence ID" value="UYM17870.1"/>
    <property type="molecule type" value="Genomic_DNA"/>
</dbReference>
<protein>
    <submittedName>
        <fullName evidence="3">Acetyltransferase</fullName>
    </submittedName>
</protein>
<keyword evidence="4" id="KW-1185">Reference proteome</keyword>
<sequence length="339" mass="39474">MQEAPVITLPGTLSTPITIRQYDSNALIINDNKHSLLLRIRSNDMPRLSAANRSDLPARLPNHLLAAALDYLFAKNPAVLSITIDNGLTQRLENKGLVHSKGSEPDTSICIRQGFYQDRTLWHWQRNSHPAPEIWTRNDSGTEHPVRQKQPAGTVYERYDYQSDVTVSFRSIDPEQDLSLFHNWMNQPRVNEFWEMAKSRGELQEYIRTLLADTRTWPLIGCFNGEPFGYMELYWAMEDRLAPYYDCQPWDRGFHLLVGNTKFLGPRFSLSWTRSISHFLFLDDPRTMRLVGEPRADNKRLMKLLAPAGWEFVKEFDFPHKRAALVHCHRKTFFQDIQL</sequence>
<evidence type="ECO:0000313" key="4">
    <source>
        <dbReference type="Proteomes" id="UP001163255"/>
    </source>
</evidence>
<gene>
    <name evidence="3" type="ORF">NX720_08175</name>
</gene>
<dbReference type="RefSeq" id="WP_262600614.1">
    <property type="nucleotide sequence ID" value="NZ_CP103300.1"/>
</dbReference>
<accession>A0ABY6GYK4</accession>
<organism evidence="3 4">
    <name type="scientific">Endozoicomonas euniceicola</name>
    <dbReference type="NCBI Taxonomy" id="1234143"/>
    <lineage>
        <taxon>Bacteria</taxon>
        <taxon>Pseudomonadati</taxon>
        <taxon>Pseudomonadota</taxon>
        <taxon>Gammaproteobacteria</taxon>
        <taxon>Oceanospirillales</taxon>
        <taxon>Endozoicomonadaceae</taxon>
        <taxon>Endozoicomonas</taxon>
    </lineage>
</organism>
<comment type="pathway">
    <text evidence="1">Siderophore biosynthesis.</text>
</comment>
<dbReference type="Pfam" id="PF13523">
    <property type="entry name" value="Acetyltransf_8"/>
    <property type="match status" value="1"/>
</dbReference>
<dbReference type="InterPro" id="IPR019432">
    <property type="entry name" value="Acyltransferase_MbtK/IucB-like"/>
</dbReference>
<proteinExistence type="predicted"/>
<dbReference type="PANTHER" id="PTHR31438:SF1">
    <property type="entry name" value="LYSINE N-ACYLTRANSFERASE C17G9.06C-RELATED"/>
    <property type="match status" value="1"/>
</dbReference>
<dbReference type="SUPFAM" id="SSF55729">
    <property type="entry name" value="Acyl-CoA N-acyltransferases (Nat)"/>
    <property type="match status" value="1"/>
</dbReference>
<reference evidence="3" key="1">
    <citation type="submission" date="2022-10" db="EMBL/GenBank/DDBJ databases">
        <title>Completed Genome Sequence of two octocoral isolated bacterium, Endozoicomonas euniceicola EF212T and Endozoicomonas gorgoniicola PS125T.</title>
        <authorList>
            <person name="Chiou Y.-J."/>
            <person name="Chen Y.-H."/>
        </authorList>
    </citation>
    <scope>NUCLEOTIDE SEQUENCE</scope>
    <source>
        <strain evidence="3">EF212</strain>
    </source>
</reference>
<evidence type="ECO:0000259" key="2">
    <source>
        <dbReference type="SMART" id="SM01006"/>
    </source>
</evidence>